<comment type="caution">
    <text evidence="2">The sequence shown here is derived from an EMBL/GenBank/DDBJ whole genome shotgun (WGS) entry which is preliminary data.</text>
</comment>
<organism evidence="2 3">
    <name type="scientific">Aquimarina algicola</name>
    <dbReference type="NCBI Taxonomy" id="2589995"/>
    <lineage>
        <taxon>Bacteria</taxon>
        <taxon>Pseudomonadati</taxon>
        <taxon>Bacteroidota</taxon>
        <taxon>Flavobacteriia</taxon>
        <taxon>Flavobacteriales</taxon>
        <taxon>Flavobacteriaceae</taxon>
        <taxon>Aquimarina</taxon>
    </lineage>
</organism>
<dbReference type="GO" id="GO:0030288">
    <property type="term" value="C:outer membrane-bounded periplasmic space"/>
    <property type="evidence" value="ECO:0007669"/>
    <property type="project" value="TreeGrafter"/>
</dbReference>
<accession>A0A504JAQ2</accession>
<dbReference type="PANTHER" id="PTHR32060">
    <property type="entry name" value="TAIL-SPECIFIC PROTEASE"/>
    <property type="match status" value="1"/>
</dbReference>
<keyword evidence="3" id="KW-1185">Reference proteome</keyword>
<gene>
    <name evidence="2" type="ORF">FHK87_18570</name>
</gene>
<dbReference type="InterPro" id="IPR029045">
    <property type="entry name" value="ClpP/crotonase-like_dom_sf"/>
</dbReference>
<evidence type="ECO:0000259" key="1">
    <source>
        <dbReference type="Pfam" id="PF03572"/>
    </source>
</evidence>
<dbReference type="GO" id="GO:0004175">
    <property type="term" value="F:endopeptidase activity"/>
    <property type="evidence" value="ECO:0007669"/>
    <property type="project" value="TreeGrafter"/>
</dbReference>
<dbReference type="GO" id="GO:0008236">
    <property type="term" value="F:serine-type peptidase activity"/>
    <property type="evidence" value="ECO:0007669"/>
    <property type="project" value="InterPro"/>
</dbReference>
<evidence type="ECO:0000313" key="2">
    <source>
        <dbReference type="EMBL" id="TPN83969.1"/>
    </source>
</evidence>
<feature type="domain" description="Tail specific protease" evidence="1">
    <location>
        <begin position="251"/>
        <end position="461"/>
    </location>
</feature>
<reference evidence="2 3" key="1">
    <citation type="submission" date="2019-06" db="EMBL/GenBank/DDBJ databases">
        <authorList>
            <person name="Meng X."/>
        </authorList>
    </citation>
    <scope>NUCLEOTIDE SEQUENCE [LARGE SCALE GENOMIC DNA]</scope>
    <source>
        <strain evidence="2 3">M625</strain>
    </source>
</reference>
<protein>
    <recommendedName>
        <fullName evidence="1">Tail specific protease domain-containing protein</fullName>
    </recommendedName>
</protein>
<dbReference type="EMBL" id="VFWZ01000006">
    <property type="protein sequence ID" value="TPN83969.1"/>
    <property type="molecule type" value="Genomic_DNA"/>
</dbReference>
<dbReference type="Gene3D" id="3.90.226.10">
    <property type="entry name" value="2-enoyl-CoA Hydratase, Chain A, domain 1"/>
    <property type="match status" value="1"/>
</dbReference>
<proteinExistence type="predicted"/>
<dbReference type="OrthoDB" id="5480566at2"/>
<dbReference type="GO" id="GO:0007165">
    <property type="term" value="P:signal transduction"/>
    <property type="evidence" value="ECO:0007669"/>
    <property type="project" value="TreeGrafter"/>
</dbReference>
<dbReference type="InterPro" id="IPR005151">
    <property type="entry name" value="Tail-specific_protease"/>
</dbReference>
<dbReference type="Pfam" id="PF03572">
    <property type="entry name" value="Peptidase_S41"/>
    <property type="match status" value="1"/>
</dbReference>
<dbReference type="GO" id="GO:0006508">
    <property type="term" value="P:proteolysis"/>
    <property type="evidence" value="ECO:0007669"/>
    <property type="project" value="InterPro"/>
</dbReference>
<dbReference type="AlphaFoldDB" id="A0A504JAQ2"/>
<dbReference type="SUPFAM" id="SSF52096">
    <property type="entry name" value="ClpP/crotonase"/>
    <property type="match status" value="1"/>
</dbReference>
<name>A0A504JAQ2_9FLAO</name>
<sequence length="492" mass="56687">MKIKSSIRIFILLFPVVTFSQKKLTQKQALEDYTVFKNVITTGHPSLYEYTSKAVWDSLFIHFENQEINTIKNSSDLYKSITHLSDYIRDGHLIVMRPALESIPKMFPLLLKIIDDKFYTDTDDFGIPVGSEIVSIDNIKGTELRNKLLKYAPSDGYNTTKKDRQIEREFGILHFYEFGTKTTYQVEYKTPTNEVFTKDIKSQPFESIGNRFANRHSYYSNYHNARNKREFIKSTLGKEEPFLYFVDSLHTAVLTMNSFGLDISTFESSLKDIFKKIRQKKAEHLIIDIRQNKGGYPLNAIHAFSYIANKPFKQRISQHIITSSLPEEKYSKNIVNGYTYETFFEKYFKNASKKRNEWILETDENESSMIPHKKRFNGKTYVMIGGKTFSAGSGFALNCKNEGITLVGQETGGGYYIQTGQYPMIYELPNSKIKILISFVKVKRYVKDNTIQKGSGVLPDLTITLSVQDLIDGKDSPLDYLLTHISKNKGNQ</sequence>
<evidence type="ECO:0000313" key="3">
    <source>
        <dbReference type="Proteomes" id="UP000315540"/>
    </source>
</evidence>
<dbReference type="Proteomes" id="UP000315540">
    <property type="component" value="Unassembled WGS sequence"/>
</dbReference>
<dbReference type="RefSeq" id="WP_140595277.1">
    <property type="nucleotide sequence ID" value="NZ_VFWZ01000006.1"/>
</dbReference>
<dbReference type="PANTHER" id="PTHR32060:SF30">
    <property type="entry name" value="CARBOXY-TERMINAL PROCESSING PROTEASE CTPA"/>
    <property type="match status" value="1"/>
</dbReference>